<comment type="function">
    <text evidence="9">Catalyzes the phosphorylation of pyrimidine nucleoside monophosphates at the expense of ATP. Plays an important role in de novo pyrimidine nucleotide biosynthesis. Has preference for UMP and CMP as phosphate acceptors.</text>
</comment>
<keyword evidence="7 9" id="KW-0539">Nucleus</keyword>
<dbReference type="InterPro" id="IPR006266">
    <property type="entry name" value="UMP_CMP_kinase"/>
</dbReference>
<dbReference type="Pfam" id="PF00406">
    <property type="entry name" value="ADK"/>
    <property type="match status" value="1"/>
</dbReference>
<evidence type="ECO:0000256" key="7">
    <source>
        <dbReference type="ARBA" id="ARBA00023242"/>
    </source>
</evidence>
<evidence type="ECO:0000256" key="2">
    <source>
        <dbReference type="ARBA" id="ARBA00022679"/>
    </source>
</evidence>
<dbReference type="InterPro" id="IPR027417">
    <property type="entry name" value="P-loop_NTPase"/>
</dbReference>
<keyword evidence="3 9" id="KW-0547">Nucleotide-binding</keyword>
<keyword evidence="5 9" id="KW-0067">ATP-binding</keyword>
<keyword evidence="11" id="KW-1185">Reference proteome</keyword>
<keyword evidence="1 9" id="KW-0963">Cytoplasm</keyword>
<keyword evidence="6 9" id="KW-0665">Pyrimidine biosynthesis</keyword>
<feature type="binding site" evidence="9">
    <location>
        <position position="112"/>
    </location>
    <ligand>
        <name>a ribonucleoside 5'-phosphate</name>
        <dbReference type="ChEBI" id="CHEBI:58043"/>
    </ligand>
</feature>
<comment type="catalytic activity">
    <reaction evidence="9">
        <text>CMP + ATP = CDP + ADP</text>
        <dbReference type="Rhea" id="RHEA:11600"/>
        <dbReference type="ChEBI" id="CHEBI:30616"/>
        <dbReference type="ChEBI" id="CHEBI:58069"/>
        <dbReference type="ChEBI" id="CHEBI:60377"/>
        <dbReference type="ChEBI" id="CHEBI:456216"/>
        <dbReference type="EC" id="2.7.4.14"/>
    </reaction>
</comment>
<evidence type="ECO:0000256" key="6">
    <source>
        <dbReference type="ARBA" id="ARBA00022975"/>
    </source>
</evidence>
<feature type="binding site" evidence="9">
    <location>
        <begin position="133"/>
        <end position="135"/>
    </location>
    <ligand>
        <name>a ribonucleoside 5'-phosphate</name>
        <dbReference type="ChEBI" id="CHEBI:58043"/>
    </ligand>
</feature>
<evidence type="ECO:0000256" key="1">
    <source>
        <dbReference type="ARBA" id="ARBA00022490"/>
    </source>
</evidence>
<feature type="binding site" evidence="9">
    <location>
        <begin position="86"/>
        <end position="91"/>
    </location>
    <ligand>
        <name>ATP</name>
        <dbReference type="ChEBI" id="CHEBI:30616"/>
    </ligand>
</feature>
<keyword evidence="2 9" id="KW-0808">Transferase</keyword>
<feature type="binding site" evidence="9">
    <location>
        <position position="214"/>
    </location>
    <ligand>
        <name>a ribonucleoside 5'-phosphate</name>
        <dbReference type="ChEBI" id="CHEBI:58043"/>
    </ligand>
</feature>
<evidence type="ECO:0000313" key="10">
    <source>
        <dbReference type="EMBL" id="KAH7557446.1"/>
    </source>
</evidence>
<organism evidence="10 11">
    <name type="scientific">Xanthoceras sorbifolium</name>
    <dbReference type="NCBI Taxonomy" id="99658"/>
    <lineage>
        <taxon>Eukaryota</taxon>
        <taxon>Viridiplantae</taxon>
        <taxon>Streptophyta</taxon>
        <taxon>Embryophyta</taxon>
        <taxon>Tracheophyta</taxon>
        <taxon>Spermatophyta</taxon>
        <taxon>Magnoliopsida</taxon>
        <taxon>eudicotyledons</taxon>
        <taxon>Gunneridae</taxon>
        <taxon>Pentapetalae</taxon>
        <taxon>rosids</taxon>
        <taxon>malvids</taxon>
        <taxon>Sapindales</taxon>
        <taxon>Sapindaceae</taxon>
        <taxon>Xanthoceroideae</taxon>
        <taxon>Xanthoceras</taxon>
    </lineage>
</organism>
<comment type="cofactor">
    <cofactor evidence="9">
        <name>Mg(2+)</name>
        <dbReference type="ChEBI" id="CHEBI:18420"/>
    </cofactor>
    <text evidence="9">Binds 1 Mg(2+) ion per monomer.</text>
</comment>
<feature type="binding site" evidence="9">
    <location>
        <position position="203"/>
    </location>
    <ligand>
        <name>a ribonucleoside 5'-phosphate</name>
        <dbReference type="ChEBI" id="CHEBI:58043"/>
    </ligand>
</feature>
<dbReference type="InterPro" id="IPR000850">
    <property type="entry name" value="Adenylat/UMP-CMP_kin"/>
</dbReference>
<proteinExistence type="inferred from homology"/>
<dbReference type="PROSITE" id="PS00113">
    <property type="entry name" value="ADENYLATE_KINASE"/>
    <property type="match status" value="1"/>
</dbReference>
<comment type="catalytic activity">
    <reaction evidence="9">
        <text>dCMP + ATP = dCDP + ADP</text>
        <dbReference type="Rhea" id="RHEA:25094"/>
        <dbReference type="ChEBI" id="CHEBI:30616"/>
        <dbReference type="ChEBI" id="CHEBI:57566"/>
        <dbReference type="ChEBI" id="CHEBI:58593"/>
        <dbReference type="ChEBI" id="CHEBI:456216"/>
        <dbReference type="EC" id="2.7.4.14"/>
    </reaction>
</comment>
<dbReference type="PRINTS" id="PR00094">
    <property type="entry name" value="ADENYLTKNASE"/>
</dbReference>
<dbReference type="EMBL" id="JAFEMO010000011">
    <property type="protein sequence ID" value="KAH7557446.1"/>
    <property type="molecule type" value="Genomic_DNA"/>
</dbReference>
<comment type="subcellular location">
    <subcellularLocation>
        <location evidence="9">Cytoplasm</location>
    </subcellularLocation>
    <subcellularLocation>
        <location evidence="9">Nucleus</location>
    </subcellularLocation>
</comment>
<comment type="caution">
    <text evidence="10">The sequence shown here is derived from an EMBL/GenBank/DDBJ whole genome shotgun (WGS) entry which is preliminary data.</text>
</comment>
<gene>
    <name evidence="10" type="ORF">JRO89_XS11G0158100</name>
</gene>
<comment type="domain">
    <text evidence="9">Consists of three domains, a large central CORE domain and two small peripheral domains, NMPbind and LID, which undergo movements during catalysis. The LID domain closes over the site of phosphoryl transfer upon ATP binding. Assembling and dissambling the active center during each catalytic cycle provides an effective means to prevent ATP hydrolysis.</text>
</comment>
<feature type="binding site" evidence="9">
    <location>
        <position position="167"/>
    </location>
    <ligand>
        <name>CMP</name>
        <dbReference type="ChEBI" id="CHEBI:60377"/>
    </ligand>
</feature>
<feature type="binding site" evidence="9">
    <location>
        <begin position="160"/>
        <end position="163"/>
    </location>
    <ligand>
        <name>a ribonucleoside 5'-phosphate</name>
        <dbReference type="ChEBI" id="CHEBI:58043"/>
    </ligand>
</feature>
<evidence type="ECO:0000313" key="11">
    <source>
        <dbReference type="Proteomes" id="UP000827721"/>
    </source>
</evidence>
<accession>A0ABQ8HFQ2</accession>
<dbReference type="HAMAP" id="MF_03172">
    <property type="entry name" value="Adenylate_kinase_UMP_CMP_kin"/>
    <property type="match status" value="1"/>
</dbReference>
<dbReference type="Gene3D" id="3.40.50.300">
    <property type="entry name" value="P-loop containing nucleotide triphosphate hydrolases"/>
    <property type="match status" value="1"/>
</dbReference>
<feature type="binding site" evidence="9">
    <location>
        <position position="199"/>
    </location>
    <ligand>
        <name>ATP</name>
        <dbReference type="ChEBI" id="CHEBI:30616"/>
    </ligand>
</feature>
<sequence length="302" mass="34700">MWRRVASLSPLISSTRSSTINQTLDLLFALVIWYIEYRQLIHSGFWNYLPQKYPLRFANGDFSEANGGMFFRGKAPFITFVLGGPGSGKGTQCERIVEKFGFTHLSAGDILRREIASNSEYGTMILDTIKEGKIVPSEVTVRLIQKEMESSDNYKFLIDGFPRSEENRIAFEKIMGAEPNIVLFFDCPEEEMVKRVLSRNQGRVDDNIDTIRKRLKVFEALNLPVVNYYSKRGKLYTINAVGTLNEIFEQVLPVFSAHEGVWDSLEKVNIKPEGGNFHSHVYCNLYLWFMYIAEYAMKFVSM</sequence>
<reference evidence="10 11" key="1">
    <citation type="submission" date="2021-02" db="EMBL/GenBank/DDBJ databases">
        <title>Plant Genome Project.</title>
        <authorList>
            <person name="Zhang R.-G."/>
        </authorList>
    </citation>
    <scope>NUCLEOTIDE SEQUENCE [LARGE SCALE GENOMIC DNA]</scope>
    <source>
        <tissue evidence="10">Leaves</tissue>
    </source>
</reference>
<dbReference type="SUPFAM" id="SSF52540">
    <property type="entry name" value="P-loop containing nucleoside triphosphate hydrolases"/>
    <property type="match status" value="1"/>
</dbReference>
<evidence type="ECO:0000256" key="5">
    <source>
        <dbReference type="ARBA" id="ARBA00022840"/>
    </source>
</evidence>
<dbReference type="EC" id="2.7.4.14" evidence="9"/>
<dbReference type="InterPro" id="IPR033690">
    <property type="entry name" value="Adenylat_kinase_CS"/>
</dbReference>
<comment type="similarity">
    <text evidence="9">Belongs to the adenylate kinase family. UMP-CMP kinase subfamily.</text>
</comment>
<dbReference type="PANTHER" id="PTHR23359">
    <property type="entry name" value="NUCLEOTIDE KINASE"/>
    <property type="match status" value="1"/>
</dbReference>
<evidence type="ECO:0000256" key="4">
    <source>
        <dbReference type="ARBA" id="ARBA00022777"/>
    </source>
</evidence>
<dbReference type="HAMAP" id="MF_00235">
    <property type="entry name" value="Adenylate_kinase_Adk"/>
    <property type="match status" value="1"/>
</dbReference>
<protein>
    <recommendedName>
        <fullName evidence="9">UMP-CMP kinase</fullName>
        <ecNumber evidence="9">2.7.4.14</ecNumber>
    </recommendedName>
    <alternativeName>
        <fullName evidence="9">Deoxycytidylate kinase</fullName>
        <shortName evidence="9">CK</shortName>
        <shortName evidence="9">dCMP kinase</shortName>
    </alternativeName>
    <alternativeName>
        <fullName evidence="9">Uridine monophosphate/cytidine monophosphate kinase</fullName>
        <shortName evidence="9">UMP/CMP kinase</shortName>
        <shortName evidence="9">UMP/CMPK</shortName>
    </alternativeName>
</protein>
<evidence type="ECO:0000256" key="9">
    <source>
        <dbReference type="HAMAP-Rule" id="MF_03172"/>
    </source>
</evidence>
<dbReference type="Proteomes" id="UP000827721">
    <property type="component" value="Unassembled WGS sequence"/>
</dbReference>
<keyword evidence="4 9" id="KW-0418">Kinase</keyword>
<comment type="catalytic activity">
    <reaction evidence="8 9">
        <text>UMP + ATP = UDP + ADP</text>
        <dbReference type="Rhea" id="RHEA:24400"/>
        <dbReference type="ChEBI" id="CHEBI:30616"/>
        <dbReference type="ChEBI" id="CHEBI:57865"/>
        <dbReference type="ChEBI" id="CHEBI:58223"/>
        <dbReference type="ChEBI" id="CHEBI:456216"/>
        <dbReference type="EC" id="2.7.4.14"/>
    </reaction>
</comment>
<feature type="binding site" evidence="9">
    <location>
        <position position="242"/>
    </location>
    <ligand>
        <name>ATP</name>
        <dbReference type="ChEBI" id="CHEBI:30616"/>
    </ligand>
</feature>
<dbReference type="NCBIfam" id="TIGR01359">
    <property type="entry name" value="UMP_CMP_kin_fam"/>
    <property type="match status" value="1"/>
</dbReference>
<evidence type="ECO:0000256" key="3">
    <source>
        <dbReference type="ARBA" id="ARBA00022741"/>
    </source>
</evidence>
<evidence type="ECO:0000256" key="8">
    <source>
        <dbReference type="ARBA" id="ARBA00048116"/>
    </source>
</evidence>
<name>A0ABQ8HFQ2_9ROSI</name>
<dbReference type="CDD" id="cd01428">
    <property type="entry name" value="ADK"/>
    <property type="match status" value="1"/>
</dbReference>
<comment type="caution">
    <text evidence="9">Lacks conserved residue(s) required for the propagation of feature annotation.</text>
</comment>
<comment type="subunit">
    <text evidence="9">Monomer.</text>
</comment>